<dbReference type="AlphaFoldDB" id="A0A9P9L6N3"/>
<dbReference type="EMBL" id="JAGTJS010000001">
    <property type="protein sequence ID" value="KAH7275203.1"/>
    <property type="molecule type" value="Genomic_DNA"/>
</dbReference>
<evidence type="ECO:0000313" key="2">
    <source>
        <dbReference type="EMBL" id="KAH7275203.1"/>
    </source>
</evidence>
<dbReference type="Proteomes" id="UP000736672">
    <property type="component" value="Unassembled WGS sequence"/>
</dbReference>
<feature type="chain" id="PRO_5040359361" evidence="1">
    <location>
        <begin position="21"/>
        <end position="110"/>
    </location>
</feature>
<accession>A0A9P9L6N3</accession>
<comment type="caution">
    <text evidence="2">The sequence shown here is derived from an EMBL/GenBank/DDBJ whole genome shotgun (WGS) entry which is preliminary data.</text>
</comment>
<sequence>MPHVVMGLAALVASAWIVSKELVHRLQSRETLGALIAAQSILSTFLSAGWPRVVRSDCGYCHPGMVRGICVVFHDRSLVGFPGCWHMAKYFVLRVAGKGLNETGRRTLHI</sequence>
<organism evidence="2 3">
    <name type="scientific">Fusarium solani</name>
    <name type="common">Filamentous fungus</name>
    <dbReference type="NCBI Taxonomy" id="169388"/>
    <lineage>
        <taxon>Eukaryota</taxon>
        <taxon>Fungi</taxon>
        <taxon>Dikarya</taxon>
        <taxon>Ascomycota</taxon>
        <taxon>Pezizomycotina</taxon>
        <taxon>Sordariomycetes</taxon>
        <taxon>Hypocreomycetidae</taxon>
        <taxon>Hypocreales</taxon>
        <taxon>Nectriaceae</taxon>
        <taxon>Fusarium</taxon>
        <taxon>Fusarium solani species complex</taxon>
    </lineage>
</organism>
<name>A0A9P9L6N3_FUSSL</name>
<proteinExistence type="predicted"/>
<keyword evidence="3" id="KW-1185">Reference proteome</keyword>
<reference evidence="2" key="1">
    <citation type="journal article" date="2021" name="Nat. Commun.">
        <title>Genetic determinants of endophytism in the Arabidopsis root mycobiome.</title>
        <authorList>
            <person name="Mesny F."/>
            <person name="Miyauchi S."/>
            <person name="Thiergart T."/>
            <person name="Pickel B."/>
            <person name="Atanasova L."/>
            <person name="Karlsson M."/>
            <person name="Huettel B."/>
            <person name="Barry K.W."/>
            <person name="Haridas S."/>
            <person name="Chen C."/>
            <person name="Bauer D."/>
            <person name="Andreopoulos W."/>
            <person name="Pangilinan J."/>
            <person name="LaButti K."/>
            <person name="Riley R."/>
            <person name="Lipzen A."/>
            <person name="Clum A."/>
            <person name="Drula E."/>
            <person name="Henrissat B."/>
            <person name="Kohler A."/>
            <person name="Grigoriev I.V."/>
            <person name="Martin F.M."/>
            <person name="Hacquard S."/>
        </authorList>
    </citation>
    <scope>NUCLEOTIDE SEQUENCE</scope>
    <source>
        <strain evidence="2">FSSC 5 MPI-SDFR-AT-0091</strain>
    </source>
</reference>
<evidence type="ECO:0000256" key="1">
    <source>
        <dbReference type="SAM" id="SignalP"/>
    </source>
</evidence>
<gene>
    <name evidence="2" type="ORF">B0J15DRAFT_5739</name>
</gene>
<feature type="signal peptide" evidence="1">
    <location>
        <begin position="1"/>
        <end position="20"/>
    </location>
</feature>
<protein>
    <submittedName>
        <fullName evidence="2">Uncharacterized protein</fullName>
    </submittedName>
</protein>
<keyword evidence="1" id="KW-0732">Signal</keyword>
<evidence type="ECO:0000313" key="3">
    <source>
        <dbReference type="Proteomes" id="UP000736672"/>
    </source>
</evidence>